<reference evidence="2" key="1">
    <citation type="submission" date="2022-06" db="EMBL/GenBank/DDBJ databases">
        <title>Complete genome sequences of two strains of the flax pathogen Septoria linicola.</title>
        <authorList>
            <person name="Lapalu N."/>
            <person name="Simon A."/>
            <person name="Demenou B."/>
            <person name="Paumier D."/>
            <person name="Guillot M.-P."/>
            <person name="Gout L."/>
            <person name="Valade R."/>
        </authorList>
    </citation>
    <scope>NUCLEOTIDE SEQUENCE</scope>
    <source>
        <strain evidence="2">SE15195</strain>
    </source>
</reference>
<keyword evidence="1" id="KW-0732">Signal</keyword>
<feature type="signal peptide" evidence="1">
    <location>
        <begin position="1"/>
        <end position="18"/>
    </location>
</feature>
<dbReference type="EMBL" id="CP099419">
    <property type="protein sequence ID" value="USW48967.1"/>
    <property type="molecule type" value="Genomic_DNA"/>
</dbReference>
<evidence type="ECO:0000313" key="2">
    <source>
        <dbReference type="EMBL" id="USW48967.1"/>
    </source>
</evidence>
<keyword evidence="3" id="KW-1185">Reference proteome</keyword>
<organism evidence="2 3">
    <name type="scientific">Septoria linicola</name>
    <dbReference type="NCBI Taxonomy" id="215465"/>
    <lineage>
        <taxon>Eukaryota</taxon>
        <taxon>Fungi</taxon>
        <taxon>Dikarya</taxon>
        <taxon>Ascomycota</taxon>
        <taxon>Pezizomycotina</taxon>
        <taxon>Dothideomycetes</taxon>
        <taxon>Dothideomycetidae</taxon>
        <taxon>Mycosphaerellales</taxon>
        <taxon>Mycosphaerellaceae</taxon>
        <taxon>Septoria</taxon>
    </lineage>
</organism>
<evidence type="ECO:0000313" key="3">
    <source>
        <dbReference type="Proteomes" id="UP001056384"/>
    </source>
</evidence>
<accession>A0A9Q9AGY3</accession>
<proteinExistence type="predicted"/>
<dbReference type="AlphaFoldDB" id="A0A9Q9AGY3"/>
<dbReference type="Proteomes" id="UP001056384">
    <property type="component" value="Chromosome 2"/>
</dbReference>
<protein>
    <submittedName>
        <fullName evidence="2">Uncharacterized protein</fullName>
    </submittedName>
</protein>
<gene>
    <name evidence="2" type="ORF">Slin15195_G022860</name>
</gene>
<name>A0A9Q9AGY3_9PEZI</name>
<sequence>MRLSSLAVLTAYLSSASADFFVSNTSVCMGAFLISHCTHGVKVLSNVANDTKEAPYTCDHLVHAEDNNYIHNGTMTPFLGDDFVSSASGICGSGQLDFIKDPASREGAYIVNDKEGKHVGDCVPEKNASAPAIQQRCNQWIGMLFFASAFKCTSSVCS</sequence>
<evidence type="ECO:0000256" key="1">
    <source>
        <dbReference type="SAM" id="SignalP"/>
    </source>
</evidence>
<feature type="chain" id="PRO_5040249087" evidence="1">
    <location>
        <begin position="19"/>
        <end position="158"/>
    </location>
</feature>